<dbReference type="Gene3D" id="2.60.40.1220">
    <property type="match status" value="1"/>
</dbReference>
<gene>
    <name evidence="5" type="ORF">GTZ99_07655</name>
</gene>
<dbReference type="InterPro" id="IPR007348">
    <property type="entry name" value="CopC_dom"/>
</dbReference>
<feature type="domain" description="CopC" evidence="4">
    <location>
        <begin position="34"/>
        <end position="136"/>
    </location>
</feature>
<accession>A0ABW9XD40</accession>
<dbReference type="Pfam" id="PF04234">
    <property type="entry name" value="CopC"/>
    <property type="match status" value="1"/>
</dbReference>
<name>A0ABW9XD40_9SPHN</name>
<keyword evidence="6" id="KW-1185">Reference proteome</keyword>
<evidence type="ECO:0000256" key="1">
    <source>
        <dbReference type="ARBA" id="ARBA00022729"/>
    </source>
</evidence>
<sequence length="137" mass="13849">MHALLLRLARPLARPLAVAAASAAMAIAAPAIAHPKVVTATPAEGATLAQVPAVSLTFSEALVADGSSVSIVMTAMPGMADHPPMKMGGVKVALSEDKLTLTATPARPLPKGSYAAKWFVTAANGHTVEGALTFTVQ</sequence>
<reference evidence="6" key="1">
    <citation type="submission" date="2020-01" db="EMBL/GenBank/DDBJ databases">
        <title>Sphingomonas sp. strain CSW-10.</title>
        <authorList>
            <person name="Chen W.-M."/>
        </authorList>
    </citation>
    <scope>NUCLEOTIDE SEQUENCE [LARGE SCALE GENOMIC DNA]</scope>
    <source>
        <strain evidence="6">FSY-8</strain>
    </source>
</reference>
<keyword evidence="1 3" id="KW-0732">Signal</keyword>
<evidence type="ECO:0000259" key="4">
    <source>
        <dbReference type="Pfam" id="PF04234"/>
    </source>
</evidence>
<protein>
    <submittedName>
        <fullName evidence="5">Copper resistance protein CopC</fullName>
    </submittedName>
</protein>
<comment type="caution">
    <text evidence="5">The sequence shown here is derived from an EMBL/GenBank/DDBJ whole genome shotgun (WGS) entry which is preliminary data.</text>
</comment>
<evidence type="ECO:0000256" key="2">
    <source>
        <dbReference type="ARBA" id="ARBA00023008"/>
    </source>
</evidence>
<feature type="chain" id="PRO_5047346636" evidence="3">
    <location>
        <begin position="34"/>
        <end position="137"/>
    </location>
</feature>
<dbReference type="Proteomes" id="UP000753724">
    <property type="component" value="Unassembled WGS sequence"/>
</dbReference>
<dbReference type="InterPro" id="IPR014756">
    <property type="entry name" value="Ig_E-set"/>
</dbReference>
<dbReference type="SUPFAM" id="SSF81296">
    <property type="entry name" value="E set domains"/>
    <property type="match status" value="1"/>
</dbReference>
<evidence type="ECO:0000313" key="6">
    <source>
        <dbReference type="Proteomes" id="UP000753724"/>
    </source>
</evidence>
<dbReference type="RefSeq" id="WP_161717732.1">
    <property type="nucleotide sequence ID" value="NZ_JAAAPO010000003.1"/>
</dbReference>
<organism evidence="5 6">
    <name type="scientific">Novosphingobium ovatum</name>
    <dbReference type="NCBI Taxonomy" id="1908523"/>
    <lineage>
        <taxon>Bacteria</taxon>
        <taxon>Pseudomonadati</taxon>
        <taxon>Pseudomonadota</taxon>
        <taxon>Alphaproteobacteria</taxon>
        <taxon>Sphingomonadales</taxon>
        <taxon>Sphingomonadaceae</taxon>
        <taxon>Novosphingobium</taxon>
    </lineage>
</organism>
<dbReference type="InterPro" id="IPR014755">
    <property type="entry name" value="Cu-Rt/internalin_Ig-like"/>
</dbReference>
<evidence type="ECO:0000256" key="3">
    <source>
        <dbReference type="SAM" id="SignalP"/>
    </source>
</evidence>
<feature type="signal peptide" evidence="3">
    <location>
        <begin position="1"/>
        <end position="33"/>
    </location>
</feature>
<keyword evidence="2" id="KW-0186">Copper</keyword>
<proteinExistence type="predicted"/>
<dbReference type="EMBL" id="JAAAPO010000003">
    <property type="protein sequence ID" value="NBC36427.1"/>
    <property type="molecule type" value="Genomic_DNA"/>
</dbReference>
<evidence type="ECO:0000313" key="5">
    <source>
        <dbReference type="EMBL" id="NBC36427.1"/>
    </source>
</evidence>